<proteinExistence type="inferred from homology"/>
<dbReference type="NCBIfam" id="NF005942">
    <property type="entry name" value="PRK07994.1"/>
    <property type="match status" value="1"/>
</dbReference>
<feature type="region of interest" description="Disordered" evidence="12">
    <location>
        <begin position="527"/>
        <end position="576"/>
    </location>
</feature>
<dbReference type="GO" id="GO:0003887">
    <property type="term" value="F:DNA-directed DNA polymerase activity"/>
    <property type="evidence" value="ECO:0007669"/>
    <property type="project" value="UniProtKB-KW"/>
</dbReference>
<evidence type="ECO:0000256" key="1">
    <source>
        <dbReference type="ARBA" id="ARBA00006360"/>
    </source>
</evidence>
<dbReference type="GO" id="GO:0046872">
    <property type="term" value="F:metal ion binding"/>
    <property type="evidence" value="ECO:0007669"/>
    <property type="project" value="UniProtKB-KW"/>
</dbReference>
<gene>
    <name evidence="11 14" type="primary">dnaX</name>
    <name evidence="14" type="ORF">J1N51_04660</name>
</gene>
<dbReference type="CDD" id="cd18137">
    <property type="entry name" value="HLD_clamp_pol_III_gamma_tau"/>
    <property type="match status" value="1"/>
</dbReference>
<dbReference type="Gene3D" id="3.30.300.150">
    <property type="entry name" value="DNA polymerase III, tau subunit, domain V"/>
    <property type="match status" value="1"/>
</dbReference>
<dbReference type="InterPro" id="IPR050238">
    <property type="entry name" value="DNA_Rep/Repair_Clamp_Loader"/>
</dbReference>
<keyword evidence="4 11" id="KW-0235">DNA replication</keyword>
<dbReference type="Pfam" id="PF13177">
    <property type="entry name" value="DNA_pol3_delta2"/>
    <property type="match status" value="1"/>
</dbReference>
<keyword evidence="9 11" id="KW-0239">DNA-directed DNA polymerase</keyword>
<reference evidence="14" key="1">
    <citation type="submission" date="2021-03" db="EMBL/GenBank/DDBJ databases">
        <title>Description of Psychrosphaera ytuae sp. nov. isolated from deep sea sediment of South China Sea.</title>
        <authorList>
            <person name="Zhang J."/>
            <person name="Xu X.-D."/>
        </authorList>
    </citation>
    <scope>NUCLEOTIDE SEQUENCE</scope>
    <source>
        <strain evidence="14">MTZ26</strain>
    </source>
</reference>
<name>A0A975DD47_9GAMM</name>
<dbReference type="PANTHER" id="PTHR11669">
    <property type="entry name" value="REPLICATION FACTOR C / DNA POLYMERASE III GAMMA-TAU SUBUNIT"/>
    <property type="match status" value="1"/>
</dbReference>
<dbReference type="Gene3D" id="1.10.8.60">
    <property type="match status" value="1"/>
</dbReference>
<sequence length="718" mass="79132">MSYQVLARKWRPTKFAELVGQDHVKSAIINGLTHQRTHHAYLFTGTRGVGKTTIARIFAKSLNCETGISAEPCGTCSVCLDVDAGRFVDLIEIDAASRTKVGDTREILDNVQYAPTRGRYKIYLIDEVHMLSRHSFNALLKTLEEPPEHVKFLFATTDPQKLPVTILSRCLQFNLQALSISQITAQLQHILTAEQIPFEQPAIELLAKFARGSMRDGLSLTDQAIAQSGQNVTLDVVQQMLGTVDQSWSLQILQAIVSQDSDQLVELFARLQQQQPDFLKILDDLITLTHQVAMCQVVPAAAQLSEANEVMIKKFAGHLSAQQVQVFYQLLIQGKKEMAFAVSPSAGLEMTCLRLLAFSPAAPELRTDEQQKKNLDLARTETPQPEVESGQELGPEEKSNEAEAVITETVSDHVSDSVPEPEPELDSAKQPIVGAEASNTESTDIPAEYAEYESYSQQIESSAHEEPVFNPDLSHDEQLQPAPVTEPEQPAKETNSTVAPSQAAYESDADNPVLAILAARGMSLNASETGQTTQVSSEQAINSPQTGGEDANVQSQSHAQAEQSQIDNEPEETQQEAVEDVELLPVESEQVRYAHQVDKWAAMIEQSGLMGLGRQLALNSEVKIDGDRIELIVREEFAHLLNERSEADLTDVVSRLAPASEFIINKNAVTTMAPADIQQNINMNRQERAEQSIQQDPTVLMLLNEFDAKVIDESIKPL</sequence>
<feature type="region of interest" description="Disordered" evidence="12">
    <location>
        <begin position="377"/>
        <end position="507"/>
    </location>
</feature>
<evidence type="ECO:0000256" key="9">
    <source>
        <dbReference type="ARBA" id="ARBA00022932"/>
    </source>
</evidence>
<evidence type="ECO:0000256" key="4">
    <source>
        <dbReference type="ARBA" id="ARBA00022705"/>
    </source>
</evidence>
<dbReference type="SMART" id="SM00382">
    <property type="entry name" value="AAA"/>
    <property type="match status" value="1"/>
</dbReference>
<dbReference type="GO" id="GO:0003677">
    <property type="term" value="F:DNA binding"/>
    <property type="evidence" value="ECO:0007669"/>
    <property type="project" value="InterPro"/>
</dbReference>
<evidence type="ECO:0000256" key="3">
    <source>
        <dbReference type="ARBA" id="ARBA00022695"/>
    </source>
</evidence>
<comment type="similarity">
    <text evidence="1 11">Belongs to the DnaX/STICHEL family.</text>
</comment>
<dbReference type="SUPFAM" id="SSF48019">
    <property type="entry name" value="post-AAA+ oligomerization domain-like"/>
    <property type="match status" value="1"/>
</dbReference>
<evidence type="ECO:0000256" key="10">
    <source>
        <dbReference type="ARBA" id="ARBA00049244"/>
    </source>
</evidence>
<dbReference type="CDD" id="cd00009">
    <property type="entry name" value="AAA"/>
    <property type="match status" value="1"/>
</dbReference>
<dbReference type="Pfam" id="PF22608">
    <property type="entry name" value="DNAX_ATPase_lid"/>
    <property type="match status" value="1"/>
</dbReference>
<dbReference type="Gene3D" id="1.20.272.10">
    <property type="match status" value="1"/>
</dbReference>
<dbReference type="PANTHER" id="PTHR11669:SF0">
    <property type="entry name" value="PROTEIN STICHEL-LIKE 2"/>
    <property type="match status" value="1"/>
</dbReference>
<keyword evidence="2 11" id="KW-0808">Transferase</keyword>
<dbReference type="FunFam" id="1.20.272.10:FF:000003">
    <property type="entry name" value="DNA polymerase III subunit gamma/tau"/>
    <property type="match status" value="1"/>
</dbReference>
<dbReference type="NCBIfam" id="TIGR02397">
    <property type="entry name" value="dnaX_nterm"/>
    <property type="match status" value="1"/>
</dbReference>
<dbReference type="AlphaFoldDB" id="A0A975DD47"/>
<evidence type="ECO:0000256" key="6">
    <source>
        <dbReference type="ARBA" id="ARBA00022741"/>
    </source>
</evidence>
<dbReference type="EC" id="2.7.7.7" evidence="11"/>
<feature type="compositionally biased region" description="Low complexity" evidence="12">
    <location>
        <begin position="554"/>
        <end position="565"/>
    </location>
</feature>
<comment type="function">
    <text evidence="11">DNA polymerase III is a complex, multichain enzyme responsible for most of the replicative synthesis in bacteria. This DNA polymerase also exhibits 3' to 5' exonuclease activity.</text>
</comment>
<dbReference type="FunFam" id="3.40.50.300:FF:000014">
    <property type="entry name" value="DNA polymerase III subunit gamma/tau"/>
    <property type="match status" value="1"/>
</dbReference>
<dbReference type="Pfam" id="PF12170">
    <property type="entry name" value="DNA_pol3_tau_5"/>
    <property type="match status" value="1"/>
</dbReference>
<feature type="compositionally biased region" description="Polar residues" evidence="12">
    <location>
        <begin position="527"/>
        <end position="546"/>
    </location>
</feature>
<evidence type="ECO:0000256" key="8">
    <source>
        <dbReference type="ARBA" id="ARBA00022840"/>
    </source>
</evidence>
<keyword evidence="15" id="KW-1185">Reference proteome</keyword>
<evidence type="ECO:0000256" key="7">
    <source>
        <dbReference type="ARBA" id="ARBA00022833"/>
    </source>
</evidence>
<feature type="domain" description="AAA+ ATPase" evidence="13">
    <location>
        <begin position="37"/>
        <end position="178"/>
    </location>
</feature>
<feature type="compositionally biased region" description="Basic and acidic residues" evidence="12">
    <location>
        <begin position="462"/>
        <end position="478"/>
    </location>
</feature>
<evidence type="ECO:0000256" key="11">
    <source>
        <dbReference type="RuleBase" id="RU364063"/>
    </source>
</evidence>
<evidence type="ECO:0000256" key="12">
    <source>
        <dbReference type="SAM" id="MobiDB-lite"/>
    </source>
</evidence>
<dbReference type="GO" id="GO:0009360">
    <property type="term" value="C:DNA polymerase III complex"/>
    <property type="evidence" value="ECO:0007669"/>
    <property type="project" value="InterPro"/>
</dbReference>
<keyword evidence="6 11" id="KW-0547">Nucleotide-binding</keyword>
<dbReference type="InterPro" id="IPR045085">
    <property type="entry name" value="HLD_clamp_pol_III_gamma_tau"/>
</dbReference>
<dbReference type="InterPro" id="IPR012763">
    <property type="entry name" value="DNA_pol_III_sug/sutau_N"/>
</dbReference>
<dbReference type="GO" id="GO:0006261">
    <property type="term" value="P:DNA-templated DNA replication"/>
    <property type="evidence" value="ECO:0007669"/>
    <property type="project" value="TreeGrafter"/>
</dbReference>
<organism evidence="14 15">
    <name type="scientific">Psychrosphaera ytuae</name>
    <dbReference type="NCBI Taxonomy" id="2820710"/>
    <lineage>
        <taxon>Bacteria</taxon>
        <taxon>Pseudomonadati</taxon>
        <taxon>Pseudomonadota</taxon>
        <taxon>Gammaproteobacteria</taxon>
        <taxon>Alteromonadales</taxon>
        <taxon>Pseudoalteromonadaceae</taxon>
        <taxon>Psychrosphaera</taxon>
    </lineage>
</organism>
<keyword evidence="5" id="KW-0479">Metal-binding</keyword>
<accession>A0A975DD47</accession>
<dbReference type="FunFam" id="1.10.8.60:FF:000013">
    <property type="entry name" value="DNA polymerase III subunit gamma/tau"/>
    <property type="match status" value="1"/>
</dbReference>
<keyword evidence="8 11" id="KW-0067">ATP-binding</keyword>
<dbReference type="SUPFAM" id="SSF52540">
    <property type="entry name" value="P-loop containing nucleoside triphosphate hydrolases"/>
    <property type="match status" value="1"/>
</dbReference>
<dbReference type="GO" id="GO:0005524">
    <property type="term" value="F:ATP binding"/>
    <property type="evidence" value="ECO:0007669"/>
    <property type="project" value="UniProtKB-KW"/>
</dbReference>
<dbReference type="InterPro" id="IPR022754">
    <property type="entry name" value="DNA_pol_III_gamma-3"/>
</dbReference>
<protein>
    <recommendedName>
        <fullName evidence="11">DNA polymerase III subunit gamma/tau</fullName>
        <ecNumber evidence="11">2.7.7.7</ecNumber>
    </recommendedName>
</protein>
<dbReference type="InterPro" id="IPR027417">
    <property type="entry name" value="P-loop_NTPase"/>
</dbReference>
<comment type="subunit">
    <text evidence="11">DNA polymerase III contains a core (composed of alpha, epsilon and theta chains) that associates with a tau subunit. This core dimerizes to form the POLIII' complex. PolIII' associates with the gamma complex (composed of gamma, delta, delta', psi and chi chains) and with the beta chain to form the complete DNA polymerase III complex.</text>
</comment>
<dbReference type="Proteomes" id="UP000682739">
    <property type="component" value="Chromosome"/>
</dbReference>
<keyword evidence="7" id="KW-0862">Zinc</keyword>
<dbReference type="InterPro" id="IPR021029">
    <property type="entry name" value="DNA_pol_III_tau_dom-5"/>
</dbReference>
<dbReference type="KEGG" id="psym:J1N51_04660"/>
<dbReference type="EMBL" id="CP072110">
    <property type="protein sequence ID" value="QTH64759.1"/>
    <property type="molecule type" value="Genomic_DNA"/>
</dbReference>
<dbReference type="Pfam" id="PF12169">
    <property type="entry name" value="DNA_pol3_gamma3"/>
    <property type="match status" value="1"/>
</dbReference>
<dbReference type="InterPro" id="IPR038249">
    <property type="entry name" value="PolIII_tau_V_sf"/>
</dbReference>
<dbReference type="NCBIfam" id="NF004046">
    <property type="entry name" value="PRK05563.1"/>
    <property type="match status" value="1"/>
</dbReference>
<keyword evidence="3 11" id="KW-0548">Nucleotidyltransferase</keyword>
<evidence type="ECO:0000259" key="13">
    <source>
        <dbReference type="SMART" id="SM00382"/>
    </source>
</evidence>
<evidence type="ECO:0000313" key="15">
    <source>
        <dbReference type="Proteomes" id="UP000682739"/>
    </source>
</evidence>
<comment type="catalytic activity">
    <reaction evidence="10 11">
        <text>DNA(n) + a 2'-deoxyribonucleoside 5'-triphosphate = DNA(n+1) + diphosphate</text>
        <dbReference type="Rhea" id="RHEA:22508"/>
        <dbReference type="Rhea" id="RHEA-COMP:17339"/>
        <dbReference type="Rhea" id="RHEA-COMP:17340"/>
        <dbReference type="ChEBI" id="CHEBI:33019"/>
        <dbReference type="ChEBI" id="CHEBI:61560"/>
        <dbReference type="ChEBI" id="CHEBI:173112"/>
        <dbReference type="EC" id="2.7.7.7"/>
    </reaction>
</comment>
<dbReference type="InterPro" id="IPR008921">
    <property type="entry name" value="DNA_pol3_clamp-load_cplx_C"/>
</dbReference>
<dbReference type="RefSeq" id="WP_208832813.1">
    <property type="nucleotide sequence ID" value="NZ_CP072110.1"/>
</dbReference>
<evidence type="ECO:0000256" key="2">
    <source>
        <dbReference type="ARBA" id="ARBA00022679"/>
    </source>
</evidence>
<dbReference type="InterPro" id="IPR003593">
    <property type="entry name" value="AAA+_ATPase"/>
</dbReference>
<evidence type="ECO:0000313" key="14">
    <source>
        <dbReference type="EMBL" id="QTH64759.1"/>
    </source>
</evidence>
<feature type="compositionally biased region" description="Low complexity" evidence="12">
    <location>
        <begin position="447"/>
        <end position="461"/>
    </location>
</feature>
<dbReference type="Gene3D" id="3.40.50.300">
    <property type="entry name" value="P-loop containing nucleotide triphosphate hydrolases"/>
    <property type="match status" value="1"/>
</dbReference>
<evidence type="ECO:0000256" key="5">
    <source>
        <dbReference type="ARBA" id="ARBA00022723"/>
    </source>
</evidence>